<dbReference type="KEGG" id="mel:Metbo_0699"/>
<dbReference type="OrthoDB" id="115061at2157"/>
<dbReference type="eggNOG" id="arCOG00997">
    <property type="taxonomic scope" value="Archaea"/>
</dbReference>
<accession>F0TAS4</accession>
<name>F0TAS4_METLA</name>
<reference evidence="4" key="1">
    <citation type="submission" date="2011-02" db="EMBL/GenBank/DDBJ databases">
        <title>Complete sequence of Methanobacterium sp. AL-21.</title>
        <authorList>
            <consortium name="US DOE Joint Genome Institute"/>
            <person name="Lucas S."/>
            <person name="Copeland A."/>
            <person name="Lapidus A."/>
            <person name="Cheng J.-F."/>
            <person name="Goodwin L."/>
            <person name="Pitluck S."/>
            <person name="Chertkov O."/>
            <person name="Detter J.C."/>
            <person name="Han C."/>
            <person name="Tapia R."/>
            <person name="Land M."/>
            <person name="Hauser L."/>
            <person name="Kyrpides N."/>
            <person name="Ivanova N."/>
            <person name="Mikhailova N."/>
            <person name="Pagani I."/>
            <person name="Cadillo-Quiroz H."/>
            <person name="Imachi H."/>
            <person name="Zinder S."/>
            <person name="Liu W."/>
            <person name="Woyke T."/>
        </authorList>
    </citation>
    <scope>NUCLEOTIDE SEQUENCE [LARGE SCALE GENOMIC DNA]</scope>
    <source>
        <strain evidence="4">AL-21</strain>
    </source>
</reference>
<dbReference type="PANTHER" id="PTHR46499:SF2">
    <property type="entry name" value="ARCHAEOSINE SYNTHASE"/>
    <property type="match status" value="1"/>
</dbReference>
<dbReference type="InterPro" id="IPR036511">
    <property type="entry name" value="TGT-like_sf"/>
</dbReference>
<protein>
    <submittedName>
        <fullName evidence="3">Queuine/other tRNA-ribosyltransferase</fullName>
    </submittedName>
</protein>
<organism evidence="3 4">
    <name type="scientific">Methanobacterium lacus (strain AL-21)</name>
    <dbReference type="NCBI Taxonomy" id="877455"/>
    <lineage>
        <taxon>Archaea</taxon>
        <taxon>Methanobacteriati</taxon>
        <taxon>Methanobacteriota</taxon>
        <taxon>Methanomada group</taxon>
        <taxon>Methanobacteria</taxon>
        <taxon>Methanobacteriales</taxon>
        <taxon>Methanobacteriaceae</taxon>
        <taxon>Methanobacterium</taxon>
    </lineage>
</organism>
<evidence type="ECO:0000256" key="1">
    <source>
        <dbReference type="ARBA" id="ARBA00022694"/>
    </source>
</evidence>
<dbReference type="SUPFAM" id="SSF51713">
    <property type="entry name" value="tRNA-guanine transglycosylase"/>
    <property type="match status" value="1"/>
</dbReference>
<dbReference type="Proteomes" id="UP000007490">
    <property type="component" value="Chromosome"/>
</dbReference>
<dbReference type="Pfam" id="PF01702">
    <property type="entry name" value="TGT"/>
    <property type="match status" value="1"/>
</dbReference>
<dbReference type="HOGENOM" id="CLU_1131609_0_0_2"/>
<feature type="domain" description="tRNA-guanine(15) transglycosylase-like" evidence="2">
    <location>
        <begin position="19"/>
        <end position="171"/>
    </location>
</feature>
<dbReference type="RefSeq" id="WP_013644301.1">
    <property type="nucleotide sequence ID" value="NC_015216.1"/>
</dbReference>
<dbReference type="Gene3D" id="3.20.20.105">
    <property type="entry name" value="Queuine tRNA-ribosyltransferase-like"/>
    <property type="match status" value="1"/>
</dbReference>
<dbReference type="GO" id="GO:0002099">
    <property type="term" value="P:tRNA wobble guanine modification"/>
    <property type="evidence" value="ECO:0007669"/>
    <property type="project" value="TreeGrafter"/>
</dbReference>
<dbReference type="PANTHER" id="PTHR46499">
    <property type="entry name" value="QUEUINE TRNA-RIBOSYLTRANSFERASE"/>
    <property type="match status" value="1"/>
</dbReference>
<dbReference type="InterPro" id="IPR050076">
    <property type="entry name" value="ArchSynthase1/Queuine_TRR"/>
</dbReference>
<proteinExistence type="predicted"/>
<dbReference type="GO" id="GO:0005737">
    <property type="term" value="C:cytoplasm"/>
    <property type="evidence" value="ECO:0007669"/>
    <property type="project" value="TreeGrafter"/>
</dbReference>
<gene>
    <name evidence="3" type="ordered locus">Metbo_0699</name>
</gene>
<dbReference type="STRING" id="877455.Metbo_0699"/>
<reference evidence="3 4" key="2">
    <citation type="journal article" date="2014" name="Int. J. Syst. Evol. Microbiol.">
        <title>Methanobacterium paludis sp. nov. and a novel strain of Methanobacterium lacus isolated from northern peatlands.</title>
        <authorList>
            <person name="Cadillo-Quiroz H."/>
            <person name="Brauer S.L."/>
            <person name="Goodson N."/>
            <person name="Yavitt J.B."/>
            <person name="Zinder S.H."/>
        </authorList>
    </citation>
    <scope>NUCLEOTIDE SEQUENCE [LARGE SCALE GENOMIC DNA]</scope>
    <source>
        <strain evidence="3 4">AL-21</strain>
    </source>
</reference>
<keyword evidence="4" id="KW-1185">Reference proteome</keyword>
<evidence type="ECO:0000313" key="4">
    <source>
        <dbReference type="Proteomes" id="UP000007490"/>
    </source>
</evidence>
<dbReference type="InterPro" id="IPR002616">
    <property type="entry name" value="tRNA_ribo_trans-like"/>
</dbReference>
<dbReference type="GO" id="GO:0016740">
    <property type="term" value="F:transferase activity"/>
    <property type="evidence" value="ECO:0007669"/>
    <property type="project" value="UniProtKB-KW"/>
</dbReference>
<keyword evidence="1" id="KW-0819">tRNA processing</keyword>
<sequence length="243" mass="27978">MIEIKLHDGPARLGKYIKMDTPNLIKSDNSLKILKDEPMPYNVPESLAEWSVNSTLEYARNSEETGIGVVHGSKYSDLRIKCALELEKLGNSILMIANPESLIENSRDLVEIIAKLREYINPNTGIYFPFAKPSYMPFLTYLGVDFFDNVAADYYAELNTLLTSTQQYNLDVYKLYDMDLEELTNYNRNTIEFTLKEIQEHIKNGTLRNLVEERSCSSPELMTALRLLDRDHSDFVSSYTQLY</sequence>
<evidence type="ECO:0000313" key="3">
    <source>
        <dbReference type="EMBL" id="ADZ08950.1"/>
    </source>
</evidence>
<keyword evidence="3" id="KW-0808">Transferase</keyword>
<dbReference type="EMBL" id="CP002551">
    <property type="protein sequence ID" value="ADZ08950.1"/>
    <property type="molecule type" value="Genomic_DNA"/>
</dbReference>
<dbReference type="AlphaFoldDB" id="F0TAS4"/>
<dbReference type="GeneID" id="10277144"/>
<evidence type="ECO:0000259" key="2">
    <source>
        <dbReference type="Pfam" id="PF01702"/>
    </source>
</evidence>